<proteinExistence type="predicted"/>
<gene>
    <name evidence="1" type="ORF">MEDL_53335</name>
</gene>
<organism evidence="1 2">
    <name type="scientific">Mytilus edulis</name>
    <name type="common">Blue mussel</name>
    <dbReference type="NCBI Taxonomy" id="6550"/>
    <lineage>
        <taxon>Eukaryota</taxon>
        <taxon>Metazoa</taxon>
        <taxon>Spiralia</taxon>
        <taxon>Lophotrochozoa</taxon>
        <taxon>Mollusca</taxon>
        <taxon>Bivalvia</taxon>
        <taxon>Autobranchia</taxon>
        <taxon>Pteriomorphia</taxon>
        <taxon>Mytilida</taxon>
        <taxon>Mytiloidea</taxon>
        <taxon>Mytilidae</taxon>
        <taxon>Mytilinae</taxon>
        <taxon>Mytilus</taxon>
    </lineage>
</organism>
<name>A0A8S3U573_MYTED</name>
<keyword evidence="2" id="KW-1185">Reference proteome</keyword>
<protein>
    <submittedName>
        <fullName evidence="1">Uncharacterized protein</fullName>
    </submittedName>
</protein>
<comment type="caution">
    <text evidence="1">The sequence shown here is derived from an EMBL/GenBank/DDBJ whole genome shotgun (WGS) entry which is preliminary data.</text>
</comment>
<dbReference type="EMBL" id="CAJPWZ010002579">
    <property type="protein sequence ID" value="CAG2241021.1"/>
    <property type="molecule type" value="Genomic_DNA"/>
</dbReference>
<dbReference type="Proteomes" id="UP000683360">
    <property type="component" value="Unassembled WGS sequence"/>
</dbReference>
<dbReference type="OrthoDB" id="6196920at2759"/>
<accession>A0A8S3U573</accession>
<evidence type="ECO:0000313" key="2">
    <source>
        <dbReference type="Proteomes" id="UP000683360"/>
    </source>
</evidence>
<reference evidence="1" key="1">
    <citation type="submission" date="2021-03" db="EMBL/GenBank/DDBJ databases">
        <authorList>
            <person name="Bekaert M."/>
        </authorList>
    </citation>
    <scope>NUCLEOTIDE SEQUENCE</scope>
</reference>
<dbReference type="AlphaFoldDB" id="A0A8S3U573"/>
<sequence>MPTTKHRIIKRLKNALTRTPKRRSATLATYLQHTKSPAVEILRQREVLYSPEDQMDMSIEKAVLQDIKTATNSCKPKRSKDSVISMNVLVESISGNKVTETSDLVDVTLCNKKDHVPNISCLKRDCGEYGINKLELLTEETDDLDTAQLVKWRNLKR</sequence>
<evidence type="ECO:0000313" key="1">
    <source>
        <dbReference type="EMBL" id="CAG2241021.1"/>
    </source>
</evidence>